<dbReference type="RefSeq" id="XP_047736090.1">
    <property type="nucleotide sequence ID" value="XM_047880134.1"/>
</dbReference>
<dbReference type="PANTHER" id="PTHR42643">
    <property type="entry name" value="IONOTROPIC RECEPTOR 20A-RELATED"/>
    <property type="match status" value="1"/>
</dbReference>
<keyword evidence="9 17" id="KW-0675">Receptor</keyword>
<dbReference type="AlphaFoldDB" id="A0A979FGN0"/>
<dbReference type="GeneID" id="125177765"/>
<evidence type="ECO:0000256" key="2">
    <source>
        <dbReference type="ARBA" id="ARBA00008685"/>
    </source>
</evidence>
<feature type="transmembrane region" description="Helical" evidence="13">
    <location>
        <begin position="221"/>
        <end position="245"/>
    </location>
</feature>
<evidence type="ECO:0000256" key="13">
    <source>
        <dbReference type="SAM" id="Phobius"/>
    </source>
</evidence>
<dbReference type="SMART" id="SM00079">
    <property type="entry name" value="PBPe"/>
    <property type="match status" value="1"/>
</dbReference>
<sequence length="421" mass="46649">MALSGRTLLVAVDTWEPYVSFPREAETNRSHFTGAAADAFTMMANKLNFTFRLVRCVDGIWGTHFGNGTFNGMIGMVVRGQEVDMALGPFIQTHERNVYIDFSDALVTDGTGIFLPRPGIKKDLSNFLKPFSVGVWTALLISVLVSSLMAIFLRVTEKKFEENPTVLKKNPENFPSQLERVRKTVMKLKLLGSDWVFPATRHRATAQRGKLLADRVLRGTWLLMSVVLGAAYCGALTSLLAAPYVRIPVNSLHDLVKSDIKFASEVGSAVNEMLNRADSGVMMEVAKRMSIVESCYNSRFDIKSGNLAVLCDYISMTKVISEEFSENASCSYYIARERFSTGSLSFVFPKKSYLKPIFDKELNKMIAGGMISELIQRYTPNSTACLVAPGSEPGRQRVFVYTVKDLGGVFILLVTGESRVA</sequence>
<evidence type="ECO:0000256" key="6">
    <source>
        <dbReference type="ARBA" id="ARBA00022989"/>
    </source>
</evidence>
<dbReference type="GO" id="GO:0050906">
    <property type="term" value="P:detection of stimulus involved in sensory perception"/>
    <property type="evidence" value="ECO:0007669"/>
    <property type="project" value="UniProtKB-ARBA"/>
</dbReference>
<dbReference type="SUPFAM" id="SSF53850">
    <property type="entry name" value="Periplasmic binding protein-like II"/>
    <property type="match status" value="1"/>
</dbReference>
<dbReference type="GO" id="GO:0015276">
    <property type="term" value="F:ligand-gated monoatomic ion channel activity"/>
    <property type="evidence" value="ECO:0007669"/>
    <property type="project" value="InterPro"/>
</dbReference>
<evidence type="ECO:0000256" key="7">
    <source>
        <dbReference type="ARBA" id="ARBA00023065"/>
    </source>
</evidence>
<keyword evidence="11" id="KW-1071">Ligand-gated ion channel</keyword>
<evidence type="ECO:0000313" key="17">
    <source>
        <dbReference type="RefSeq" id="XP_047736090.1"/>
    </source>
</evidence>
<protein>
    <submittedName>
        <fullName evidence="17">Probable glutamate receptor</fullName>
    </submittedName>
</protein>
<comment type="subcellular location">
    <subcellularLocation>
        <location evidence="1">Cell membrane</location>
        <topology evidence="1">Multi-pass membrane protein</topology>
    </subcellularLocation>
</comment>
<evidence type="ECO:0000256" key="10">
    <source>
        <dbReference type="ARBA" id="ARBA00023180"/>
    </source>
</evidence>
<evidence type="ECO:0000313" key="16">
    <source>
        <dbReference type="Proteomes" id="UP000694843"/>
    </source>
</evidence>
<evidence type="ECO:0000259" key="14">
    <source>
        <dbReference type="SMART" id="SM00079"/>
    </source>
</evidence>
<keyword evidence="16" id="KW-1185">Reference proteome</keyword>
<proteinExistence type="inferred from homology"/>
<name>A0A979FGN0_HYAAZ</name>
<comment type="similarity">
    <text evidence="2">Belongs to the glutamate-gated ion channel (TC 1.A.10.1) family.</text>
</comment>
<evidence type="ECO:0000256" key="3">
    <source>
        <dbReference type="ARBA" id="ARBA00022448"/>
    </source>
</evidence>
<dbReference type="KEGG" id="hazt:125177765"/>
<keyword evidence="7" id="KW-0406">Ion transport</keyword>
<feature type="transmembrane region" description="Helical" evidence="13">
    <location>
        <begin position="133"/>
        <end position="153"/>
    </location>
</feature>
<dbReference type="Pfam" id="PF10613">
    <property type="entry name" value="Lig_chan-Glu_bd"/>
    <property type="match status" value="1"/>
</dbReference>
<keyword evidence="12" id="KW-0407">Ion channel</keyword>
<evidence type="ECO:0000256" key="4">
    <source>
        <dbReference type="ARBA" id="ARBA00022475"/>
    </source>
</evidence>
<gene>
    <name evidence="17" type="primary">LOC125177765</name>
</gene>
<evidence type="ECO:0000256" key="1">
    <source>
        <dbReference type="ARBA" id="ARBA00004651"/>
    </source>
</evidence>
<evidence type="ECO:0000256" key="11">
    <source>
        <dbReference type="ARBA" id="ARBA00023286"/>
    </source>
</evidence>
<dbReference type="InterPro" id="IPR019594">
    <property type="entry name" value="Glu/Gly-bd"/>
</dbReference>
<dbReference type="GO" id="GO:0005886">
    <property type="term" value="C:plasma membrane"/>
    <property type="evidence" value="ECO:0007669"/>
    <property type="project" value="UniProtKB-SubCell"/>
</dbReference>
<evidence type="ECO:0000256" key="5">
    <source>
        <dbReference type="ARBA" id="ARBA00022692"/>
    </source>
</evidence>
<dbReference type="Pfam" id="PF00060">
    <property type="entry name" value="Lig_chan"/>
    <property type="match status" value="1"/>
</dbReference>
<evidence type="ECO:0000259" key="15">
    <source>
        <dbReference type="SMART" id="SM00918"/>
    </source>
</evidence>
<evidence type="ECO:0000256" key="12">
    <source>
        <dbReference type="ARBA" id="ARBA00023303"/>
    </source>
</evidence>
<accession>A0A979FGN0</accession>
<dbReference type="Gene3D" id="3.40.190.10">
    <property type="entry name" value="Periplasmic binding protein-like II"/>
    <property type="match status" value="3"/>
</dbReference>
<feature type="domain" description="Ionotropic glutamate receptor L-glutamate and glycine-binding" evidence="15">
    <location>
        <begin position="17"/>
        <end position="79"/>
    </location>
</feature>
<dbReference type="InterPro" id="IPR052192">
    <property type="entry name" value="Insect_Ionotropic_Sensory_Rcpt"/>
</dbReference>
<keyword evidence="8 13" id="KW-0472">Membrane</keyword>
<keyword evidence="6 13" id="KW-1133">Transmembrane helix</keyword>
<feature type="domain" description="Ionotropic glutamate receptor C-terminal" evidence="14">
    <location>
        <begin position="7"/>
        <end position="380"/>
    </location>
</feature>
<dbReference type="OrthoDB" id="6374215at2759"/>
<reference evidence="17" key="1">
    <citation type="submission" date="2025-08" db="UniProtKB">
        <authorList>
            <consortium name="RefSeq"/>
        </authorList>
    </citation>
    <scope>IDENTIFICATION</scope>
    <source>
        <tissue evidence="17">Whole organism</tissue>
    </source>
</reference>
<keyword evidence="5 13" id="KW-0812">Transmembrane</keyword>
<evidence type="ECO:0000256" key="9">
    <source>
        <dbReference type="ARBA" id="ARBA00023170"/>
    </source>
</evidence>
<keyword evidence="3" id="KW-0813">Transport</keyword>
<keyword evidence="4" id="KW-1003">Cell membrane</keyword>
<organism evidence="16 17">
    <name type="scientific">Hyalella azteca</name>
    <name type="common">Amphipod</name>
    <dbReference type="NCBI Taxonomy" id="294128"/>
    <lineage>
        <taxon>Eukaryota</taxon>
        <taxon>Metazoa</taxon>
        <taxon>Ecdysozoa</taxon>
        <taxon>Arthropoda</taxon>
        <taxon>Crustacea</taxon>
        <taxon>Multicrustacea</taxon>
        <taxon>Malacostraca</taxon>
        <taxon>Eumalacostraca</taxon>
        <taxon>Peracarida</taxon>
        <taxon>Amphipoda</taxon>
        <taxon>Senticaudata</taxon>
        <taxon>Talitrida</taxon>
        <taxon>Talitroidea</taxon>
        <taxon>Hyalellidae</taxon>
        <taxon>Hyalella</taxon>
    </lineage>
</organism>
<dbReference type="SMART" id="SM00918">
    <property type="entry name" value="Lig_chan-Glu_bd"/>
    <property type="match status" value="1"/>
</dbReference>
<dbReference type="InterPro" id="IPR001320">
    <property type="entry name" value="Iontro_rcpt_C"/>
</dbReference>
<dbReference type="OMA" id="FSENASC"/>
<evidence type="ECO:0000256" key="8">
    <source>
        <dbReference type="ARBA" id="ARBA00023136"/>
    </source>
</evidence>
<dbReference type="PANTHER" id="PTHR42643:SF24">
    <property type="entry name" value="IONOTROPIC RECEPTOR 60A"/>
    <property type="match status" value="1"/>
</dbReference>
<keyword evidence="10" id="KW-0325">Glycoprotein</keyword>
<dbReference type="Proteomes" id="UP000694843">
    <property type="component" value="Unplaced"/>
</dbReference>